<evidence type="ECO:0000256" key="3">
    <source>
        <dbReference type="ARBA" id="ARBA00022490"/>
    </source>
</evidence>
<keyword evidence="4" id="KW-0677">Repeat</keyword>
<sequence>MSSNAQRISITVLALGTGVLFGAIGVYIYESVTKKNKCEKLKQSLKELKEELKELRKVQKSRASLTEAIGTSPSVIDGEEDEFFDFSNSDDDLNSEDLSTNFKYIDMVLKDLEGDKIEVLHTLLELYDKDDKNCQILWRLAMACYQISLQREGNAKKDYINKGIEYARKSLALDSSISEVHKWYAICVGARAEWQGTRDKIRDGLEFQNHVLKALEITPNDPTLYHLLGRFQYEVAGLPWLQRKAVEAIYGPIPQSTYAEAISSLTKADELALRPWKENKLFIAKCFIELGADSVALEWLEKAQMAPAENIEERKIEEEIQILIKKYQT</sequence>
<dbReference type="InterPro" id="IPR049039">
    <property type="entry name" value="RMD1-3_a_helical_rpt"/>
</dbReference>
<name>A0A8I6RMI3_CIMLE</name>
<keyword evidence="3" id="KW-0963">Cytoplasm</keyword>
<evidence type="ECO:0000313" key="11">
    <source>
        <dbReference type="EnsemblMetazoa" id="XP_014249274.1"/>
    </source>
</evidence>
<dbReference type="Gene3D" id="1.25.40.10">
    <property type="entry name" value="Tetratricopeptide repeat domain"/>
    <property type="match status" value="1"/>
</dbReference>
<feature type="transmembrane region" description="Helical" evidence="10">
    <location>
        <begin position="12"/>
        <end position="29"/>
    </location>
</feature>
<keyword evidence="5" id="KW-0802">TPR repeat</keyword>
<protein>
    <recommendedName>
        <fullName evidence="7">Regulator of microtubule dynamics protein 1</fullName>
    </recommendedName>
    <alternativeName>
        <fullName evidence="8">Protein FAM82B</fullName>
    </alternativeName>
</protein>
<evidence type="ECO:0000256" key="1">
    <source>
        <dbReference type="ARBA" id="ARBA00004245"/>
    </source>
</evidence>
<dbReference type="Proteomes" id="UP000494040">
    <property type="component" value="Unassembled WGS sequence"/>
</dbReference>
<evidence type="ECO:0000313" key="12">
    <source>
        <dbReference type="Proteomes" id="UP000494040"/>
    </source>
</evidence>
<comment type="subunit">
    <text evidence="2">Interacts with microtubules.</text>
</comment>
<reference evidence="11" key="1">
    <citation type="submission" date="2022-01" db="UniProtKB">
        <authorList>
            <consortium name="EnsemblMetazoa"/>
        </authorList>
    </citation>
    <scope>IDENTIFICATION</scope>
</reference>
<dbReference type="Pfam" id="PF21033">
    <property type="entry name" value="RMD1-3"/>
    <property type="match status" value="1"/>
</dbReference>
<dbReference type="EnsemblMetazoa" id="XM_014393788.2">
    <property type="protein sequence ID" value="XP_014249274.1"/>
    <property type="gene ID" value="LOC106666524"/>
</dbReference>
<evidence type="ECO:0000256" key="7">
    <source>
        <dbReference type="ARBA" id="ARBA00039966"/>
    </source>
</evidence>
<dbReference type="GO" id="GO:0005876">
    <property type="term" value="C:spindle microtubule"/>
    <property type="evidence" value="ECO:0007669"/>
    <property type="project" value="TreeGrafter"/>
</dbReference>
<dbReference type="EnsemblMetazoa" id="XM_014393787.2">
    <property type="protein sequence ID" value="XP_014249273.1"/>
    <property type="gene ID" value="LOC106666524"/>
</dbReference>
<proteinExistence type="predicted"/>
<evidence type="ECO:0000256" key="6">
    <source>
        <dbReference type="ARBA" id="ARBA00023212"/>
    </source>
</evidence>
<evidence type="ECO:0000256" key="5">
    <source>
        <dbReference type="ARBA" id="ARBA00022803"/>
    </source>
</evidence>
<keyword evidence="12" id="KW-1185">Reference proteome</keyword>
<keyword evidence="10" id="KW-0812">Transmembrane</keyword>
<keyword evidence="6" id="KW-0206">Cytoskeleton</keyword>
<comment type="subcellular location">
    <subcellularLocation>
        <location evidence="1">Cytoplasm</location>
        <location evidence="1">Cytoskeleton</location>
    </subcellularLocation>
</comment>
<accession>A0A8I6RMI3</accession>
<dbReference type="PANTHER" id="PTHR16056:SF16">
    <property type="entry name" value="REGULATOR OF MICROTUBULE DYNAMICS PROTEIN 1"/>
    <property type="match status" value="1"/>
</dbReference>
<dbReference type="GO" id="GO:0008017">
    <property type="term" value="F:microtubule binding"/>
    <property type="evidence" value="ECO:0007669"/>
    <property type="project" value="TreeGrafter"/>
</dbReference>
<gene>
    <name evidence="11" type="primary">106666524</name>
</gene>
<dbReference type="GO" id="GO:0005739">
    <property type="term" value="C:mitochondrion"/>
    <property type="evidence" value="ECO:0007669"/>
    <property type="project" value="TreeGrafter"/>
</dbReference>
<dbReference type="EnsemblMetazoa" id="XM_014393789.2">
    <property type="protein sequence ID" value="XP_014249275.1"/>
    <property type="gene ID" value="LOC106666524"/>
</dbReference>
<dbReference type="SUPFAM" id="SSF48452">
    <property type="entry name" value="TPR-like"/>
    <property type="match status" value="1"/>
</dbReference>
<keyword evidence="10" id="KW-1133">Transmembrane helix</keyword>
<evidence type="ECO:0000256" key="8">
    <source>
        <dbReference type="ARBA" id="ARBA00041958"/>
    </source>
</evidence>
<feature type="coiled-coil region" evidence="9">
    <location>
        <begin position="31"/>
        <end position="68"/>
    </location>
</feature>
<dbReference type="EnsemblMetazoa" id="XM_014393791.2">
    <property type="protein sequence ID" value="XP_014249277.1"/>
    <property type="gene ID" value="LOC106666524"/>
</dbReference>
<evidence type="ECO:0000256" key="4">
    <source>
        <dbReference type="ARBA" id="ARBA00022737"/>
    </source>
</evidence>
<dbReference type="InterPro" id="IPR011990">
    <property type="entry name" value="TPR-like_helical_dom_sf"/>
</dbReference>
<evidence type="ECO:0000256" key="10">
    <source>
        <dbReference type="SAM" id="Phobius"/>
    </source>
</evidence>
<dbReference type="OrthoDB" id="512473at2759"/>
<keyword evidence="10" id="KW-0472">Membrane</keyword>
<dbReference type="KEGG" id="clec:106666524"/>
<dbReference type="PANTHER" id="PTHR16056">
    <property type="entry name" value="REGULATOR OF MICROTUBULE DYNAMICS PROTEIN"/>
    <property type="match status" value="1"/>
</dbReference>
<dbReference type="OMA" id="YRFKEHV"/>
<evidence type="ECO:0000256" key="9">
    <source>
        <dbReference type="SAM" id="Coils"/>
    </source>
</evidence>
<keyword evidence="9" id="KW-0175">Coiled coil</keyword>
<dbReference type="GO" id="GO:0097431">
    <property type="term" value="C:mitotic spindle pole"/>
    <property type="evidence" value="ECO:0007669"/>
    <property type="project" value="TreeGrafter"/>
</dbReference>
<dbReference type="AlphaFoldDB" id="A0A8I6RMI3"/>
<evidence type="ECO:0000256" key="2">
    <source>
        <dbReference type="ARBA" id="ARBA00011375"/>
    </source>
</evidence>
<organism evidence="11 12">
    <name type="scientific">Cimex lectularius</name>
    <name type="common">Bed bug</name>
    <name type="synonym">Acanthia lectularia</name>
    <dbReference type="NCBI Taxonomy" id="79782"/>
    <lineage>
        <taxon>Eukaryota</taxon>
        <taxon>Metazoa</taxon>
        <taxon>Ecdysozoa</taxon>
        <taxon>Arthropoda</taxon>
        <taxon>Hexapoda</taxon>
        <taxon>Insecta</taxon>
        <taxon>Pterygota</taxon>
        <taxon>Neoptera</taxon>
        <taxon>Paraneoptera</taxon>
        <taxon>Hemiptera</taxon>
        <taxon>Heteroptera</taxon>
        <taxon>Panheteroptera</taxon>
        <taxon>Cimicomorpha</taxon>
        <taxon>Cimicidae</taxon>
        <taxon>Cimex</taxon>
    </lineage>
</organism>